<dbReference type="SMART" id="SM00267">
    <property type="entry name" value="GGDEF"/>
    <property type="match status" value="1"/>
</dbReference>
<name>A0A511AQY1_9LACT</name>
<keyword evidence="4" id="KW-1185">Reference proteome</keyword>
<dbReference type="InterPro" id="IPR050469">
    <property type="entry name" value="Diguanylate_Cyclase"/>
</dbReference>
<dbReference type="InterPro" id="IPR000160">
    <property type="entry name" value="GGDEF_dom"/>
</dbReference>
<accession>A0A511AQY1</accession>
<keyword evidence="1" id="KW-1133">Transmembrane helix</keyword>
<feature type="transmembrane region" description="Helical" evidence="1">
    <location>
        <begin position="61"/>
        <end position="94"/>
    </location>
</feature>
<feature type="transmembrane region" description="Helical" evidence="1">
    <location>
        <begin position="206"/>
        <end position="226"/>
    </location>
</feature>
<dbReference type="Gene3D" id="3.30.450.40">
    <property type="match status" value="1"/>
</dbReference>
<protein>
    <recommendedName>
        <fullName evidence="2">GGDEF domain-containing protein</fullName>
    </recommendedName>
</protein>
<keyword evidence="1" id="KW-0812">Transmembrane</keyword>
<dbReference type="InterPro" id="IPR043128">
    <property type="entry name" value="Rev_trsase/Diguanyl_cyclase"/>
</dbReference>
<dbReference type="InterPro" id="IPR029787">
    <property type="entry name" value="Nucleotide_cyclase"/>
</dbReference>
<dbReference type="CDD" id="cd01949">
    <property type="entry name" value="GGDEF"/>
    <property type="match status" value="1"/>
</dbReference>
<dbReference type="PANTHER" id="PTHR45138">
    <property type="entry name" value="REGULATORY COMPONENTS OF SENSORY TRANSDUCTION SYSTEM"/>
    <property type="match status" value="1"/>
</dbReference>
<dbReference type="SUPFAM" id="SSF55073">
    <property type="entry name" value="Nucleotide cyclase"/>
    <property type="match status" value="1"/>
</dbReference>
<dbReference type="RefSeq" id="WP_146922941.1">
    <property type="nucleotide sequence ID" value="NZ_BJUY01000002.1"/>
</dbReference>
<comment type="caution">
    <text evidence="3">The sequence shown here is derived from an EMBL/GenBank/DDBJ whole genome shotgun (WGS) entry which is preliminary data.</text>
</comment>
<dbReference type="AlphaFoldDB" id="A0A511AQY1"/>
<evidence type="ECO:0000256" key="1">
    <source>
        <dbReference type="SAM" id="Phobius"/>
    </source>
</evidence>
<reference evidence="3 4" key="1">
    <citation type="submission" date="2019-07" db="EMBL/GenBank/DDBJ databases">
        <title>Whole genome shotgun sequence of Alkalibacterium kapii NBRC 103247.</title>
        <authorList>
            <person name="Hosoyama A."/>
            <person name="Uohara A."/>
            <person name="Ohji S."/>
            <person name="Ichikawa N."/>
        </authorList>
    </citation>
    <scope>NUCLEOTIDE SEQUENCE [LARGE SCALE GENOMIC DNA]</scope>
    <source>
        <strain evidence="3 4">NBRC 103247</strain>
    </source>
</reference>
<organism evidence="3 4">
    <name type="scientific">Alkalibacterium kapii</name>
    <dbReference type="NCBI Taxonomy" id="426704"/>
    <lineage>
        <taxon>Bacteria</taxon>
        <taxon>Bacillati</taxon>
        <taxon>Bacillota</taxon>
        <taxon>Bacilli</taxon>
        <taxon>Lactobacillales</taxon>
        <taxon>Carnobacteriaceae</taxon>
        <taxon>Alkalibacterium</taxon>
    </lineage>
</organism>
<dbReference type="OrthoDB" id="9759607at2"/>
<feature type="transmembrane region" description="Helical" evidence="1">
    <location>
        <begin position="139"/>
        <end position="161"/>
    </location>
</feature>
<dbReference type="NCBIfam" id="TIGR00254">
    <property type="entry name" value="GGDEF"/>
    <property type="match status" value="1"/>
</dbReference>
<dbReference type="GO" id="GO:0052621">
    <property type="term" value="F:diguanylate cyclase activity"/>
    <property type="evidence" value="ECO:0007669"/>
    <property type="project" value="TreeGrafter"/>
</dbReference>
<dbReference type="Proteomes" id="UP000321662">
    <property type="component" value="Unassembled WGS sequence"/>
</dbReference>
<dbReference type="SUPFAM" id="SSF55781">
    <property type="entry name" value="GAF domain-like"/>
    <property type="match status" value="1"/>
</dbReference>
<dbReference type="EMBL" id="BJUY01000002">
    <property type="protein sequence ID" value="GEK90599.1"/>
    <property type="molecule type" value="Genomic_DNA"/>
</dbReference>
<keyword evidence="1" id="KW-0472">Membrane</keyword>
<dbReference type="Pfam" id="PF00990">
    <property type="entry name" value="GGDEF"/>
    <property type="match status" value="1"/>
</dbReference>
<feature type="transmembrane region" description="Helical" evidence="1">
    <location>
        <begin position="35"/>
        <end position="55"/>
    </location>
</feature>
<dbReference type="Gene3D" id="3.30.70.270">
    <property type="match status" value="1"/>
</dbReference>
<feature type="transmembrane region" description="Helical" evidence="1">
    <location>
        <begin position="6"/>
        <end position="28"/>
    </location>
</feature>
<feature type="transmembrane region" description="Helical" evidence="1">
    <location>
        <begin position="106"/>
        <end position="127"/>
    </location>
</feature>
<dbReference type="FunFam" id="3.30.70.270:FF:000001">
    <property type="entry name" value="Diguanylate cyclase domain protein"/>
    <property type="match status" value="1"/>
</dbReference>
<dbReference type="PANTHER" id="PTHR45138:SF9">
    <property type="entry name" value="DIGUANYLATE CYCLASE DGCM-RELATED"/>
    <property type="match status" value="1"/>
</dbReference>
<sequence length="570" mass="65284">MNKEKKQMLTWVFVIPLTGIILSTAYYIELNVSSFLTTDYIILLLLAILVGLFPIKTENSILFLINGISLPVLVIFGLVPEILVSSIALVILMIRSNLRIDQHYRYAVNLLMFYFLSVFSAVFYYFTVSITNSIFDRPFIFLALVIYFTAHFTLNQIGVYLINRYCYDQKNNCVFEENSVFFLFINLLISPLSFLLIYLYEIAGTIGILIGAFPFLTLTIGINVYYKVKMHNKYLKQMNRFSQKLNAKKSRENVLNMFIHALIEIFPTDALSYFTIDGQDRVLREKVIVKKKSVKTNQEEFHLAEQSILKQAIVNDRILYHSQAKDWKAYCENDLSYNAESALVMPVKVLDNIQGVILMTHNTRSIYDEMLVSLIEVFHKYFIIAMDNAMYYDQLEQSAEKDYLTALPNLKGLSKQLQLLKQKDCLDSLSLIVLDLDFFKNINDTHGHQSGNEILKELGKRLRANLPEDIYIARFGGEEFIVLLPNFSQETALKIAEEIRQLIADTPFSVSESMQTNTKQEVTVTASLGVATSTHQGADIEELIHLADRAMYIGSKQQGRNRVTVAQKGS</sequence>
<evidence type="ECO:0000313" key="4">
    <source>
        <dbReference type="Proteomes" id="UP000321662"/>
    </source>
</evidence>
<dbReference type="PROSITE" id="PS50887">
    <property type="entry name" value="GGDEF"/>
    <property type="match status" value="1"/>
</dbReference>
<dbReference type="InterPro" id="IPR029016">
    <property type="entry name" value="GAF-like_dom_sf"/>
</dbReference>
<evidence type="ECO:0000313" key="3">
    <source>
        <dbReference type="EMBL" id="GEK90599.1"/>
    </source>
</evidence>
<feature type="domain" description="GGDEF" evidence="2">
    <location>
        <begin position="427"/>
        <end position="568"/>
    </location>
</feature>
<evidence type="ECO:0000259" key="2">
    <source>
        <dbReference type="PROSITE" id="PS50887"/>
    </source>
</evidence>
<gene>
    <name evidence="3" type="ORF">AKA01nite_02210</name>
</gene>
<proteinExistence type="predicted"/>
<feature type="transmembrane region" description="Helical" evidence="1">
    <location>
        <begin position="181"/>
        <end position="200"/>
    </location>
</feature>